<dbReference type="SUPFAM" id="SSF81383">
    <property type="entry name" value="F-box domain"/>
    <property type="match status" value="1"/>
</dbReference>
<dbReference type="SUPFAM" id="SSF52047">
    <property type="entry name" value="RNI-like"/>
    <property type="match status" value="1"/>
</dbReference>
<name>A0A3B6LHR7_WHEAT</name>
<dbReference type="Gene3D" id="1.20.1280.50">
    <property type="match status" value="1"/>
</dbReference>
<dbReference type="GeneID" id="123117919"/>
<keyword evidence="2" id="KW-1185">Reference proteome</keyword>
<dbReference type="PANTHER" id="PTHR38926">
    <property type="entry name" value="F-BOX DOMAIN CONTAINING PROTEIN, EXPRESSED"/>
    <property type="match status" value="1"/>
</dbReference>
<gene>
    <name evidence="1" type="primary">LOC123117919</name>
</gene>
<dbReference type="OrthoDB" id="611282at2759"/>
<dbReference type="AlphaFoldDB" id="A0A3B6LHR7"/>
<reference evidence="1" key="2">
    <citation type="submission" date="2018-10" db="UniProtKB">
        <authorList>
            <consortium name="EnsemblPlants"/>
        </authorList>
    </citation>
    <scope>IDENTIFICATION</scope>
</reference>
<dbReference type="STRING" id="4565.A0A3B6LHR7"/>
<dbReference type="Gramene" id="TraesCS5B03G0239400.1">
    <property type="protein sequence ID" value="TraesCS5B03G0239400.1.CDS"/>
    <property type="gene ID" value="TraesCS5B03G0239400"/>
</dbReference>
<reference evidence="1" key="1">
    <citation type="submission" date="2018-08" db="EMBL/GenBank/DDBJ databases">
        <authorList>
            <person name="Rossello M."/>
        </authorList>
    </citation>
    <scope>NUCLEOTIDE SEQUENCE [LARGE SCALE GENOMIC DNA]</scope>
    <source>
        <strain evidence="1">cv. Chinese Spring</strain>
    </source>
</reference>
<proteinExistence type="predicted"/>
<organism evidence="1">
    <name type="scientific">Triticum aestivum</name>
    <name type="common">Wheat</name>
    <dbReference type="NCBI Taxonomy" id="4565"/>
    <lineage>
        <taxon>Eukaryota</taxon>
        <taxon>Viridiplantae</taxon>
        <taxon>Streptophyta</taxon>
        <taxon>Embryophyta</taxon>
        <taxon>Tracheophyta</taxon>
        <taxon>Spermatophyta</taxon>
        <taxon>Magnoliopsida</taxon>
        <taxon>Liliopsida</taxon>
        <taxon>Poales</taxon>
        <taxon>Poaceae</taxon>
        <taxon>BOP clade</taxon>
        <taxon>Pooideae</taxon>
        <taxon>Triticodae</taxon>
        <taxon>Triticeae</taxon>
        <taxon>Triticinae</taxon>
        <taxon>Triticum</taxon>
    </lineage>
</organism>
<dbReference type="Gramene" id="TraesMAC5B03G02829860.1">
    <property type="protein sequence ID" value="TraesMAC5B03G02829860.1"/>
    <property type="gene ID" value="TraesMAC5B03G02829860"/>
</dbReference>
<evidence type="ECO:0000313" key="2">
    <source>
        <dbReference type="Proteomes" id="UP000019116"/>
    </source>
</evidence>
<dbReference type="GO" id="GO:1905761">
    <property type="term" value="F:SCF ubiquitin ligase complex binding"/>
    <property type="evidence" value="ECO:0000318"/>
    <property type="project" value="GO_Central"/>
</dbReference>
<evidence type="ECO:0000313" key="1">
    <source>
        <dbReference type="EnsemblPlants" id="TraesCS5B02G094800.1"/>
    </source>
</evidence>
<sequence>METDWSKLAQDALCLVFVKLGAVEVLTGAGLVCRSWLQAAKLPDPLWQSLDMDHLHSKLPLKNKPNLRAMAKEAVDRASGRLEAFTAEWFVDDELLGYIASRSPSLRSLKLVDCSITNGVLMDLLDCCPYLEVLYVSDCCNIIIDGALLDKCGRISALTLIRFYYECCRLAW</sequence>
<dbReference type="Gramene" id="TraesCS5B02G094800.1">
    <property type="protein sequence ID" value="TraesCS5B02G094800.1"/>
    <property type="gene ID" value="TraesCS5B02G094800"/>
</dbReference>
<dbReference type="InterPro" id="IPR036047">
    <property type="entry name" value="F-box-like_dom_sf"/>
</dbReference>
<protein>
    <recommendedName>
        <fullName evidence="3">F-box domain-containing protein</fullName>
    </recommendedName>
</protein>
<evidence type="ECO:0008006" key="3">
    <source>
        <dbReference type="Google" id="ProtNLM"/>
    </source>
</evidence>
<dbReference type="PANTHER" id="PTHR38926:SF75">
    <property type="entry name" value="F-BOX DOMAIN-CONTAINING PROTEIN"/>
    <property type="match status" value="1"/>
</dbReference>
<accession>A0A3B6LHR7</accession>
<dbReference type="OMA" id="WQSLDMD"/>
<dbReference type="Gramene" id="TraesNOR5B03G02855760.1">
    <property type="protein sequence ID" value="TraesNOR5B03G02855760.1"/>
    <property type="gene ID" value="TraesNOR5B03G02855760"/>
</dbReference>
<dbReference type="EnsemblPlants" id="TraesCS5B02G094800.1">
    <property type="protein sequence ID" value="TraesCS5B02G094800.1"/>
    <property type="gene ID" value="TraesCS5B02G094800"/>
</dbReference>
<dbReference type="Proteomes" id="UP000019116">
    <property type="component" value="Chromosome 5B"/>
</dbReference>
<dbReference type="InterPro" id="IPR032675">
    <property type="entry name" value="LRR_dom_sf"/>
</dbReference>
<dbReference type="SMR" id="A0A3B6LHR7"/>
<dbReference type="Gene3D" id="3.80.10.10">
    <property type="entry name" value="Ribonuclease Inhibitor"/>
    <property type="match status" value="1"/>
</dbReference>
<dbReference type="Gramene" id="TraesROB_scaffold_024579_01G000200.1">
    <property type="protein sequence ID" value="TraesROB_scaffold_024579_01G000200.1"/>
    <property type="gene ID" value="TraesROB_scaffold_024579_01G000200"/>
</dbReference>
<dbReference type="RefSeq" id="XP_044394516.1">
    <property type="nucleotide sequence ID" value="XM_044538581.1"/>
</dbReference>